<evidence type="ECO:0000313" key="9">
    <source>
        <dbReference type="Proteomes" id="UP001597249"/>
    </source>
</evidence>
<evidence type="ECO:0000259" key="7">
    <source>
        <dbReference type="Pfam" id="PF02687"/>
    </source>
</evidence>
<dbReference type="PANTHER" id="PTHR46795:SF3">
    <property type="entry name" value="ABC TRANSPORTER PERMEASE"/>
    <property type="match status" value="1"/>
</dbReference>
<dbReference type="InterPro" id="IPR052536">
    <property type="entry name" value="ABC-4_Integral_Memb_Prot"/>
</dbReference>
<evidence type="ECO:0000256" key="6">
    <source>
        <dbReference type="PIRNR" id="PIRNR018968"/>
    </source>
</evidence>
<feature type="transmembrane region" description="Helical" evidence="6">
    <location>
        <begin position="284"/>
        <end position="305"/>
    </location>
</feature>
<dbReference type="InterPro" id="IPR003838">
    <property type="entry name" value="ABC3_permease_C"/>
</dbReference>
<feature type="transmembrane region" description="Helical" evidence="6">
    <location>
        <begin position="224"/>
        <end position="255"/>
    </location>
</feature>
<dbReference type="Proteomes" id="UP001597249">
    <property type="component" value="Unassembled WGS sequence"/>
</dbReference>
<proteinExistence type="inferred from homology"/>
<dbReference type="PANTHER" id="PTHR46795">
    <property type="entry name" value="ABC TRANSPORTER PERMEASE-RELATED-RELATED"/>
    <property type="match status" value="1"/>
</dbReference>
<feature type="transmembrane region" description="Helical" evidence="6">
    <location>
        <begin position="55"/>
        <end position="79"/>
    </location>
</feature>
<dbReference type="RefSeq" id="WP_125584404.1">
    <property type="nucleotide sequence ID" value="NZ_JBHTMO010000006.1"/>
</dbReference>
<feature type="transmembrane region" description="Helical" evidence="6">
    <location>
        <begin position="100"/>
        <end position="126"/>
    </location>
</feature>
<dbReference type="EMBL" id="JBHTMO010000006">
    <property type="protein sequence ID" value="MFD1392683.1"/>
    <property type="molecule type" value="Genomic_DNA"/>
</dbReference>
<feature type="transmembrane region" description="Helical" evidence="6">
    <location>
        <begin position="570"/>
        <end position="590"/>
    </location>
</feature>
<comment type="similarity">
    <text evidence="6">Belongs to the ABC-4 integral membrane protein family.</text>
</comment>
<dbReference type="InterPro" id="IPR027022">
    <property type="entry name" value="ABC_permease_BceB-typ"/>
</dbReference>
<feature type="transmembrane region" description="Helical" evidence="6">
    <location>
        <begin position="17"/>
        <end position="35"/>
    </location>
</feature>
<protein>
    <submittedName>
        <fullName evidence="8">FtsX-like permease family protein</fullName>
    </submittedName>
</protein>
<dbReference type="Pfam" id="PF02687">
    <property type="entry name" value="FtsX"/>
    <property type="match status" value="1"/>
</dbReference>
<feature type="transmembrane region" description="Helical" evidence="6">
    <location>
        <begin position="467"/>
        <end position="495"/>
    </location>
</feature>
<accession>A0ABW4B8N2</accession>
<keyword evidence="2 6" id="KW-1003">Cell membrane</keyword>
<evidence type="ECO:0000256" key="2">
    <source>
        <dbReference type="ARBA" id="ARBA00022475"/>
    </source>
</evidence>
<comment type="subcellular location">
    <subcellularLocation>
        <location evidence="1 6">Cell membrane</location>
        <topology evidence="1 6">Multi-pass membrane protein</topology>
    </subcellularLocation>
</comment>
<feature type="transmembrane region" description="Helical" evidence="6">
    <location>
        <begin position="537"/>
        <end position="558"/>
    </location>
</feature>
<evidence type="ECO:0000256" key="4">
    <source>
        <dbReference type="ARBA" id="ARBA00022989"/>
    </source>
</evidence>
<evidence type="ECO:0000256" key="3">
    <source>
        <dbReference type="ARBA" id="ARBA00022692"/>
    </source>
</evidence>
<keyword evidence="5 6" id="KW-0472">Membrane</keyword>
<feature type="domain" description="ABC3 transporter permease C-terminal" evidence="7">
    <location>
        <begin position="62"/>
        <end position="179"/>
    </location>
</feature>
<comment type="caution">
    <text evidence="8">The sequence shown here is derived from an EMBL/GenBank/DDBJ whole genome shotgun (WGS) entry which is preliminary data.</text>
</comment>
<evidence type="ECO:0000313" key="8">
    <source>
        <dbReference type="EMBL" id="MFD1392683.1"/>
    </source>
</evidence>
<gene>
    <name evidence="8" type="ORF">ACFQ3L_03645</name>
</gene>
<organism evidence="8 9">
    <name type="scientific">Lacticaseibacillus jixianensis</name>
    <dbReference type="NCBI Taxonomy" id="2486012"/>
    <lineage>
        <taxon>Bacteria</taxon>
        <taxon>Bacillati</taxon>
        <taxon>Bacillota</taxon>
        <taxon>Bacilli</taxon>
        <taxon>Lactobacillales</taxon>
        <taxon>Lactobacillaceae</taxon>
        <taxon>Lacticaseibacillus</taxon>
    </lineage>
</organism>
<evidence type="ECO:0000256" key="1">
    <source>
        <dbReference type="ARBA" id="ARBA00004651"/>
    </source>
</evidence>
<keyword evidence="3 6" id="KW-0812">Transmembrane</keyword>
<keyword evidence="4 6" id="KW-1133">Transmembrane helix</keyword>
<feature type="transmembrane region" description="Helical" evidence="6">
    <location>
        <begin position="198"/>
        <end position="218"/>
    </location>
</feature>
<reference evidence="9" key="1">
    <citation type="journal article" date="2019" name="Int. J. Syst. Evol. Microbiol.">
        <title>The Global Catalogue of Microorganisms (GCM) 10K type strain sequencing project: providing services to taxonomists for standard genome sequencing and annotation.</title>
        <authorList>
            <consortium name="The Broad Institute Genomics Platform"/>
            <consortium name="The Broad Institute Genome Sequencing Center for Infectious Disease"/>
            <person name="Wu L."/>
            <person name="Ma J."/>
        </authorList>
    </citation>
    <scope>NUCLEOTIDE SEQUENCE [LARGE SCALE GENOMIC DNA]</scope>
    <source>
        <strain evidence="9">CCM 8911</strain>
    </source>
</reference>
<name>A0ABW4B8N2_9LACO</name>
<keyword evidence="6" id="KW-0813">Transport</keyword>
<evidence type="ECO:0000256" key="5">
    <source>
        <dbReference type="ARBA" id="ARBA00023136"/>
    </source>
</evidence>
<keyword evidence="9" id="KW-1185">Reference proteome</keyword>
<dbReference type="PIRSF" id="PIRSF018968">
    <property type="entry name" value="ABC_permease_BceB"/>
    <property type="match status" value="1"/>
</dbReference>
<sequence>MLRKLALGGIRSRFRDYAVLFSGLVIGSAVFYMFLSLATNKAFLTANTMVGMTSFIFGFGELLLVIITTVYIVYANSFLMSMRQRDYAMFMMLGAKSRKIAQLIFIETVTVGILAAVVGIVFGMGLTGVAGHALMAQLHAPATHFAVAWPPAIFWTFAFFLVMFVVGALINAHKLLKTPLLALLHAATTPNRLKAKPWTLAVQAAAALVLLAIGYWAMSQFAKLVLMGVAIALVTIVLGSYFLFNSLLVWLIGLLKKRKRFAAKGLHTFTLSQLSFRIRDYTRILAVVSILFALALGAITVGLGFERDIPDLAAKQNAYDAVVVAPNQATLAQARRLTGVVAQVNYHLKSDAKHFYFNAAELDRDPLMFARFSHGPTKYTKVTAANFAKNAGEYASQLDQFQPKQIGGRQPAVLSAAAFAKLDRPVQIAHTWRLKDFTANYDQLAALNKAMIKQYGKQSSAVYGQKFTYYAMVNGAFSGMAFMGFFLGIAFLAMLASTLMFKILSGASYDQSRYLMLQKIGVRPALLRRSVRQEIGALFLFPGLLGITHVLFGLKMFVGLLQEPYGHLALPFGLFLILYGVYYVLTVWLYERIVIRQDLAADSQQ</sequence>
<feature type="transmembrane region" description="Helical" evidence="6">
    <location>
        <begin position="146"/>
        <end position="170"/>
    </location>
</feature>